<proteinExistence type="predicted"/>
<accession>A0A6C0JC19</accession>
<protein>
    <submittedName>
        <fullName evidence="1">Uncharacterized protein</fullName>
    </submittedName>
</protein>
<name>A0A6C0JC19_9ZZZZ</name>
<dbReference type="EMBL" id="MN740371">
    <property type="protein sequence ID" value="QHU03199.1"/>
    <property type="molecule type" value="Genomic_DNA"/>
</dbReference>
<sequence length="172" mass="19956">MERRITKKIDNYQVDFKNKIKDWITKNKGFSLVDEKVLGGFMRFIYDHPSLKLEKSDFQKRRRATNPIPLFERCNAIIADGGQCTRRKKESCKFCGTHCNKQPHGVINNKGKTVPQMKKVEVWVEIIKGIHYYIDANHNVYMPGDIISGSTKPRIIGKWKKNAEGVYDIPDL</sequence>
<dbReference type="AlphaFoldDB" id="A0A6C0JC19"/>
<evidence type="ECO:0000313" key="1">
    <source>
        <dbReference type="EMBL" id="QHU03199.1"/>
    </source>
</evidence>
<dbReference type="PROSITE" id="PS50007">
    <property type="entry name" value="PIPLC_X_DOMAIN"/>
    <property type="match status" value="1"/>
</dbReference>
<organism evidence="1">
    <name type="scientific">viral metagenome</name>
    <dbReference type="NCBI Taxonomy" id="1070528"/>
    <lineage>
        <taxon>unclassified sequences</taxon>
        <taxon>metagenomes</taxon>
        <taxon>organismal metagenomes</taxon>
    </lineage>
</organism>
<reference evidence="1" key="1">
    <citation type="journal article" date="2020" name="Nature">
        <title>Giant virus diversity and host interactions through global metagenomics.</title>
        <authorList>
            <person name="Schulz F."/>
            <person name="Roux S."/>
            <person name="Paez-Espino D."/>
            <person name="Jungbluth S."/>
            <person name="Walsh D.A."/>
            <person name="Denef V.J."/>
            <person name="McMahon K.D."/>
            <person name="Konstantinidis K.T."/>
            <person name="Eloe-Fadrosh E.A."/>
            <person name="Kyrpides N.C."/>
            <person name="Woyke T."/>
        </authorList>
    </citation>
    <scope>NUCLEOTIDE SEQUENCE</scope>
    <source>
        <strain evidence="1">GVMAG-M-3300025890-48</strain>
    </source>
</reference>